<dbReference type="EMBL" id="FQUM01000006">
    <property type="protein sequence ID" value="SHF54314.1"/>
    <property type="molecule type" value="Genomic_DNA"/>
</dbReference>
<dbReference type="GO" id="GO:0016787">
    <property type="term" value="F:hydrolase activity"/>
    <property type="evidence" value="ECO:0007669"/>
    <property type="project" value="UniProtKB-UniRule"/>
</dbReference>
<feature type="short sequence motif" description="GXSXG" evidence="4">
    <location>
        <begin position="59"/>
        <end position="63"/>
    </location>
</feature>
<dbReference type="Pfam" id="PF07244">
    <property type="entry name" value="POTRA"/>
    <property type="match status" value="1"/>
</dbReference>
<evidence type="ECO:0000256" key="1">
    <source>
        <dbReference type="ARBA" id="ARBA00022801"/>
    </source>
</evidence>
<feature type="short sequence motif" description="DGA/G" evidence="4">
    <location>
        <begin position="205"/>
        <end position="207"/>
    </location>
</feature>
<feature type="active site" description="Proton acceptor" evidence="4">
    <location>
        <position position="205"/>
    </location>
</feature>
<keyword evidence="3 4" id="KW-0443">Lipid metabolism</keyword>
<protein>
    <submittedName>
        <fullName evidence="7">NTE family protein</fullName>
    </submittedName>
</protein>
<dbReference type="Proteomes" id="UP000184164">
    <property type="component" value="Unassembled WGS sequence"/>
</dbReference>
<dbReference type="InterPro" id="IPR010827">
    <property type="entry name" value="BamA/TamA_POTRA"/>
</dbReference>
<dbReference type="PROSITE" id="PS51635">
    <property type="entry name" value="PNPLA"/>
    <property type="match status" value="1"/>
</dbReference>
<dbReference type="AlphaFoldDB" id="A0A1M5CHR6"/>
<dbReference type="Gene3D" id="3.10.20.310">
    <property type="entry name" value="membrane protein fhac"/>
    <property type="match status" value="1"/>
</dbReference>
<evidence type="ECO:0000256" key="3">
    <source>
        <dbReference type="ARBA" id="ARBA00023098"/>
    </source>
</evidence>
<dbReference type="PANTHER" id="PTHR14226">
    <property type="entry name" value="NEUROPATHY TARGET ESTERASE/SWISS CHEESE D.MELANOGASTER"/>
    <property type="match status" value="1"/>
</dbReference>
<evidence type="ECO:0000256" key="2">
    <source>
        <dbReference type="ARBA" id="ARBA00022963"/>
    </source>
</evidence>
<keyword evidence="8" id="KW-1185">Reference proteome</keyword>
<name>A0A1M5CHR6_9BACT</name>
<keyword evidence="1 4" id="KW-0378">Hydrolase</keyword>
<feature type="domain" description="PNPLA" evidence="6">
    <location>
        <begin position="28"/>
        <end position="218"/>
    </location>
</feature>
<evidence type="ECO:0000313" key="7">
    <source>
        <dbReference type="EMBL" id="SHF54314.1"/>
    </source>
</evidence>
<evidence type="ECO:0000256" key="4">
    <source>
        <dbReference type="PROSITE-ProRule" id="PRU01161"/>
    </source>
</evidence>
<reference evidence="7 8" key="1">
    <citation type="submission" date="2016-11" db="EMBL/GenBank/DDBJ databases">
        <authorList>
            <person name="Jaros S."/>
            <person name="Januszkiewicz K."/>
            <person name="Wedrychowicz H."/>
        </authorList>
    </citation>
    <scope>NUCLEOTIDE SEQUENCE [LARGE SCALE GENOMIC DNA]</scope>
    <source>
        <strain evidence="7 8">DSM 26910</strain>
    </source>
</reference>
<evidence type="ECO:0000313" key="8">
    <source>
        <dbReference type="Proteomes" id="UP000184164"/>
    </source>
</evidence>
<feature type="chain" id="PRO_5012228909" evidence="5">
    <location>
        <begin position="20"/>
        <end position="752"/>
    </location>
</feature>
<gene>
    <name evidence="7" type="ORF">SAMN05444274_106132</name>
</gene>
<feature type="short sequence motif" description="GXGXXG" evidence="4">
    <location>
        <begin position="32"/>
        <end position="37"/>
    </location>
</feature>
<dbReference type="InterPro" id="IPR050301">
    <property type="entry name" value="NTE"/>
</dbReference>
<proteinExistence type="predicted"/>
<dbReference type="PANTHER" id="PTHR14226:SF76">
    <property type="entry name" value="NTE FAMILY PROTEIN RSSA"/>
    <property type="match status" value="1"/>
</dbReference>
<dbReference type="Gene3D" id="3.40.1090.10">
    <property type="entry name" value="Cytosolic phospholipase A2 catalytic domain"/>
    <property type="match status" value="2"/>
</dbReference>
<feature type="active site" description="Nucleophile" evidence="4">
    <location>
        <position position="61"/>
    </location>
</feature>
<evidence type="ECO:0000259" key="6">
    <source>
        <dbReference type="PROSITE" id="PS51635"/>
    </source>
</evidence>
<dbReference type="InterPro" id="IPR016035">
    <property type="entry name" value="Acyl_Trfase/lysoPLipase"/>
</dbReference>
<feature type="signal peptide" evidence="5">
    <location>
        <begin position="1"/>
        <end position="19"/>
    </location>
</feature>
<accession>A0A1M5CHR6</accession>
<dbReference type="OrthoDB" id="9770965at2"/>
<organism evidence="7 8">
    <name type="scientific">Mariniphaga anaerophila</name>
    <dbReference type="NCBI Taxonomy" id="1484053"/>
    <lineage>
        <taxon>Bacteria</taxon>
        <taxon>Pseudomonadati</taxon>
        <taxon>Bacteroidota</taxon>
        <taxon>Bacteroidia</taxon>
        <taxon>Marinilabiliales</taxon>
        <taxon>Prolixibacteraceae</taxon>
        <taxon>Mariniphaga</taxon>
    </lineage>
</organism>
<dbReference type="SUPFAM" id="SSF52151">
    <property type="entry name" value="FabD/lysophospholipase-like"/>
    <property type="match status" value="1"/>
</dbReference>
<dbReference type="InterPro" id="IPR002641">
    <property type="entry name" value="PNPLA_dom"/>
</dbReference>
<evidence type="ECO:0000256" key="5">
    <source>
        <dbReference type="SAM" id="SignalP"/>
    </source>
</evidence>
<dbReference type="STRING" id="1484053.SAMN05444274_106132"/>
<dbReference type="GO" id="GO:0019867">
    <property type="term" value="C:outer membrane"/>
    <property type="evidence" value="ECO:0007669"/>
    <property type="project" value="InterPro"/>
</dbReference>
<dbReference type="RefSeq" id="WP_073002410.1">
    <property type="nucleotide sequence ID" value="NZ_FQUM01000006.1"/>
</dbReference>
<dbReference type="GO" id="GO:0016042">
    <property type="term" value="P:lipid catabolic process"/>
    <property type="evidence" value="ECO:0007669"/>
    <property type="project" value="UniProtKB-UniRule"/>
</dbReference>
<dbReference type="CDD" id="cd07205">
    <property type="entry name" value="Pat_PNPLA6_PNPLA7_NTE1_like"/>
    <property type="match status" value="1"/>
</dbReference>
<keyword evidence="5" id="KW-0732">Signal</keyword>
<keyword evidence="2 4" id="KW-0442">Lipid degradation</keyword>
<sequence length="752" mass="83554">MRKFFLLFVITALFFSAGAQNKRPKVGLVLSGGGAKGIAHIGVLKAMEEAGLTPDYITGTSMGSIIGGLYSIGYSADELSELVTTINWDQVLTNKIPLDKITFEEKPYYGRYLLDFYLENKEIRYPSGVIEGQTLMDIFSDLTRPVHNINSFSNFPIPFACVATNIATGEAVVLNKGSLATAMRASMAIPTVFTPITIDGNLLVDGGLVRNMPVSEVIDMGADIIIGVFVSSDLDSKPELNSFVSILAQSALIGSVIDSKEQVKKCNVLVKPNLEGFSTGSFNSAEGILERGMEAGEQYVDVFRHLADSLKKIGPLHEVKKPEIKTNYVFQNIEIDGNKFVTDDFIIGKMDFEPGQLVSVDEIRNHINLMFGTQYFEKIQYEILGDEGDYTLKVIVVERPRTHFRFSYLYDSENKGGILINTTFRNLFLKSSRLMVEGDFSAYPVVLLDYFKYVGKRQNVALGVSGTFVNSDLPLYEETGVVNSIFGSNYSDAAFKIQSTALRNSTYGLKFNWSLMNLHSKVANESLREISKVSYNSTRFSLFYEYNSWDDHYFPKKGLTGSVQFSATASTNGQIRISDVDYDIKDFDGLIETNTIKALRAQIEPIIPVSPKVVLLTKAKLMLSNVPANTLNLNEYDFVGGFTPDLVNATEYPGSGIKEFVLANYFYGRMGAQYEPMRNLFLQLHVNYLSTKFPISWIYPNAESAQLGLWNDRYSISGRIGFKSPLGPISLAVAKDNHAQKLKASLVLGFTY</sequence>
<dbReference type="Pfam" id="PF01734">
    <property type="entry name" value="Patatin"/>
    <property type="match status" value="1"/>
</dbReference>